<gene>
    <name evidence="3" type="ORF">BCR39DRAFT_585005</name>
</gene>
<protein>
    <submittedName>
        <fullName evidence="3">Uncharacterized protein</fullName>
    </submittedName>
</protein>
<evidence type="ECO:0000256" key="2">
    <source>
        <dbReference type="SAM" id="Phobius"/>
    </source>
</evidence>
<evidence type="ECO:0000313" key="4">
    <source>
        <dbReference type="Proteomes" id="UP000193986"/>
    </source>
</evidence>
<sequence length="379" mass="42477">MSSSSSGSSHSVESLQRRVKQLEEAVDKYKKRGDPPQKVEQFQKSLEETKQLLREAKKEAAKPKPHPALQFGPVAQTVAIMCTISLGMSVVPLPWQMLPFYILFSRLTILAVICLVLYSSIIWYGYNSALVALNPPKDPNEEILEKLDKMMKPRPDRPDLWANNRAHPSAFLTTRHAPPRLFPFPLGKSRPEASVRDELWWEGGNAPHVGHFNRTTIPEPGIGSSELKKVLMERAMKRMEIEKQRKMWHKRIQSVQILCVVIALAFINKTLAIVILAWLIYSTLASEIDGMLAPPEDMTELHKKIKKIDDAAGKTQSGPRFRGRPGEVEGGMSYIFGPNGEASVEHVADVPIAMVPPHVLMTTNDHLRAGPGAEMEKPY</sequence>
<evidence type="ECO:0000256" key="1">
    <source>
        <dbReference type="SAM" id="Coils"/>
    </source>
</evidence>
<organism evidence="3 4">
    <name type="scientific">Naematelia encephala</name>
    <dbReference type="NCBI Taxonomy" id="71784"/>
    <lineage>
        <taxon>Eukaryota</taxon>
        <taxon>Fungi</taxon>
        <taxon>Dikarya</taxon>
        <taxon>Basidiomycota</taxon>
        <taxon>Agaricomycotina</taxon>
        <taxon>Tremellomycetes</taxon>
        <taxon>Tremellales</taxon>
        <taxon>Naemateliaceae</taxon>
        <taxon>Naematelia</taxon>
    </lineage>
</organism>
<evidence type="ECO:0000313" key="3">
    <source>
        <dbReference type="EMBL" id="ORY35362.1"/>
    </source>
</evidence>
<accession>A0A1Y2BKS0</accession>
<keyword evidence="4" id="KW-1185">Reference proteome</keyword>
<reference evidence="3 4" key="1">
    <citation type="submission" date="2016-07" db="EMBL/GenBank/DDBJ databases">
        <title>Pervasive Adenine N6-methylation of Active Genes in Fungi.</title>
        <authorList>
            <consortium name="DOE Joint Genome Institute"/>
            <person name="Mondo S.J."/>
            <person name="Dannebaum R.O."/>
            <person name="Kuo R.C."/>
            <person name="Labutti K."/>
            <person name="Haridas S."/>
            <person name="Kuo A."/>
            <person name="Salamov A."/>
            <person name="Ahrendt S.R."/>
            <person name="Lipzen A."/>
            <person name="Sullivan W."/>
            <person name="Andreopoulos W.B."/>
            <person name="Clum A."/>
            <person name="Lindquist E."/>
            <person name="Daum C."/>
            <person name="Ramamoorthy G.K."/>
            <person name="Gryganskyi A."/>
            <person name="Culley D."/>
            <person name="Magnuson J.K."/>
            <person name="James T.Y."/>
            <person name="O'Malley M.A."/>
            <person name="Stajich J.E."/>
            <person name="Spatafora J.W."/>
            <person name="Visel A."/>
            <person name="Grigoriev I.V."/>
        </authorList>
    </citation>
    <scope>NUCLEOTIDE SEQUENCE [LARGE SCALE GENOMIC DNA]</scope>
    <source>
        <strain evidence="3 4">68-887.2</strain>
    </source>
</reference>
<keyword evidence="2" id="KW-0472">Membrane</keyword>
<proteinExistence type="predicted"/>
<feature type="transmembrane region" description="Helical" evidence="2">
    <location>
        <begin position="255"/>
        <end position="281"/>
    </location>
</feature>
<keyword evidence="2" id="KW-1133">Transmembrane helix</keyword>
<dbReference type="Proteomes" id="UP000193986">
    <property type="component" value="Unassembled WGS sequence"/>
</dbReference>
<name>A0A1Y2BKS0_9TREE</name>
<dbReference type="AlphaFoldDB" id="A0A1Y2BKS0"/>
<feature type="coiled-coil region" evidence="1">
    <location>
        <begin position="12"/>
        <end position="59"/>
    </location>
</feature>
<dbReference type="OrthoDB" id="2588346at2759"/>
<comment type="caution">
    <text evidence="3">The sequence shown here is derived from an EMBL/GenBank/DDBJ whole genome shotgun (WGS) entry which is preliminary data.</text>
</comment>
<keyword evidence="2" id="KW-0812">Transmembrane</keyword>
<dbReference type="InParanoid" id="A0A1Y2BKS0"/>
<keyword evidence="1" id="KW-0175">Coiled coil</keyword>
<feature type="transmembrane region" description="Helical" evidence="2">
    <location>
        <begin position="101"/>
        <end position="126"/>
    </location>
</feature>
<dbReference type="EMBL" id="MCFC01000001">
    <property type="protein sequence ID" value="ORY35362.1"/>
    <property type="molecule type" value="Genomic_DNA"/>
</dbReference>